<comment type="caution">
    <text evidence="1">The sequence shown here is derived from an EMBL/GenBank/DDBJ whole genome shotgun (WGS) entry which is preliminary data.</text>
</comment>
<dbReference type="Proteomes" id="UP000708208">
    <property type="component" value="Unassembled WGS sequence"/>
</dbReference>
<accession>A0A8J2JH42</accession>
<evidence type="ECO:0000313" key="2">
    <source>
        <dbReference type="Proteomes" id="UP000708208"/>
    </source>
</evidence>
<evidence type="ECO:0000313" key="1">
    <source>
        <dbReference type="EMBL" id="CAG7720148.1"/>
    </source>
</evidence>
<organism evidence="1 2">
    <name type="scientific">Allacma fusca</name>
    <dbReference type="NCBI Taxonomy" id="39272"/>
    <lineage>
        <taxon>Eukaryota</taxon>
        <taxon>Metazoa</taxon>
        <taxon>Ecdysozoa</taxon>
        <taxon>Arthropoda</taxon>
        <taxon>Hexapoda</taxon>
        <taxon>Collembola</taxon>
        <taxon>Symphypleona</taxon>
        <taxon>Sminthuridae</taxon>
        <taxon>Allacma</taxon>
    </lineage>
</organism>
<sequence>ITVVLLGGAYESKVYVD</sequence>
<keyword evidence="2" id="KW-1185">Reference proteome</keyword>
<dbReference type="AlphaFoldDB" id="A0A8J2JH42"/>
<reference evidence="1" key="1">
    <citation type="submission" date="2021-06" db="EMBL/GenBank/DDBJ databases">
        <authorList>
            <person name="Hodson N. C."/>
            <person name="Mongue J. A."/>
            <person name="Jaron S. K."/>
        </authorList>
    </citation>
    <scope>NUCLEOTIDE SEQUENCE</scope>
</reference>
<name>A0A8J2JH42_9HEXA</name>
<feature type="non-terminal residue" evidence="1">
    <location>
        <position position="1"/>
    </location>
</feature>
<gene>
    <name evidence="1" type="ORF">AFUS01_LOCUS9434</name>
</gene>
<dbReference type="EMBL" id="CAJVCH010067716">
    <property type="protein sequence ID" value="CAG7720148.1"/>
    <property type="molecule type" value="Genomic_DNA"/>
</dbReference>
<proteinExistence type="predicted"/>
<protein>
    <submittedName>
        <fullName evidence="1">Uncharacterized protein</fullName>
    </submittedName>
</protein>